<evidence type="ECO:0000313" key="4">
    <source>
        <dbReference type="Proteomes" id="UP000198284"/>
    </source>
</evidence>
<reference evidence="3 4" key="1">
    <citation type="submission" date="2017-06" db="EMBL/GenBank/DDBJ databases">
        <authorList>
            <person name="Kim H.J."/>
            <person name="Triplett B.A."/>
        </authorList>
    </citation>
    <scope>NUCLEOTIDE SEQUENCE [LARGE SCALE GENOMIC DNA]</scope>
    <source>
        <strain evidence="3 4">U15</strain>
    </source>
</reference>
<keyword evidence="2" id="KW-0732">Signal</keyword>
<dbReference type="GO" id="GO:0030234">
    <property type="term" value="F:enzyme regulator activity"/>
    <property type="evidence" value="ECO:0007669"/>
    <property type="project" value="TreeGrafter"/>
</dbReference>
<dbReference type="InterPro" id="IPR028082">
    <property type="entry name" value="Peripla_BP_I"/>
</dbReference>
<name>A0A239CC40_9BURK</name>
<dbReference type="GO" id="GO:0009252">
    <property type="term" value="P:peptidoglycan biosynthetic process"/>
    <property type="evidence" value="ECO:0007669"/>
    <property type="project" value="TreeGrafter"/>
</dbReference>
<dbReference type="PANTHER" id="PTHR38038:SF1">
    <property type="entry name" value="PENICILLIN-BINDING PROTEIN ACTIVATOR LPOA"/>
    <property type="match status" value="1"/>
</dbReference>
<feature type="signal peptide" evidence="2">
    <location>
        <begin position="1"/>
        <end position="15"/>
    </location>
</feature>
<protein>
    <recommendedName>
        <fullName evidence="5">LppC lipoprotein</fullName>
    </recommendedName>
</protein>
<dbReference type="PANTHER" id="PTHR38038">
    <property type="entry name" value="PENICILLIN-BINDING PROTEIN ACTIVATOR LPOA"/>
    <property type="match status" value="1"/>
</dbReference>
<dbReference type="InterPro" id="IPR007443">
    <property type="entry name" value="LpoA"/>
</dbReference>
<dbReference type="SUPFAM" id="SSF53822">
    <property type="entry name" value="Periplasmic binding protein-like I"/>
    <property type="match status" value="1"/>
</dbReference>
<dbReference type="Gene3D" id="3.40.50.2300">
    <property type="match status" value="2"/>
</dbReference>
<evidence type="ECO:0000256" key="1">
    <source>
        <dbReference type="ARBA" id="ARBA00023136"/>
    </source>
</evidence>
<organism evidence="3 4">
    <name type="scientific">Noviherbaspirillum humi</name>
    <dbReference type="NCBI Taxonomy" id="1688639"/>
    <lineage>
        <taxon>Bacteria</taxon>
        <taxon>Pseudomonadati</taxon>
        <taxon>Pseudomonadota</taxon>
        <taxon>Betaproteobacteria</taxon>
        <taxon>Burkholderiales</taxon>
        <taxon>Oxalobacteraceae</taxon>
        <taxon>Noviherbaspirillum</taxon>
    </lineage>
</organism>
<keyword evidence="1" id="KW-0472">Membrane</keyword>
<dbReference type="EMBL" id="FZOT01000001">
    <property type="protein sequence ID" value="SNS17452.1"/>
    <property type="molecule type" value="Genomic_DNA"/>
</dbReference>
<dbReference type="Proteomes" id="UP000198284">
    <property type="component" value="Unassembled WGS sequence"/>
</dbReference>
<feature type="chain" id="PRO_5012828167" description="LppC lipoprotein" evidence="2">
    <location>
        <begin position="16"/>
        <end position="386"/>
    </location>
</feature>
<dbReference type="GO" id="GO:0031241">
    <property type="term" value="C:periplasmic side of cell outer membrane"/>
    <property type="evidence" value="ECO:0007669"/>
    <property type="project" value="TreeGrafter"/>
</dbReference>
<evidence type="ECO:0000313" key="3">
    <source>
        <dbReference type="EMBL" id="SNS17452.1"/>
    </source>
</evidence>
<evidence type="ECO:0008006" key="5">
    <source>
        <dbReference type="Google" id="ProtNLM"/>
    </source>
</evidence>
<gene>
    <name evidence="3" type="ORF">SAMN06265795_101362</name>
</gene>
<dbReference type="Pfam" id="PF04348">
    <property type="entry name" value="LppC"/>
    <property type="match status" value="1"/>
</dbReference>
<dbReference type="AlphaFoldDB" id="A0A239CC40"/>
<keyword evidence="4" id="KW-1185">Reference proteome</keyword>
<accession>A0A239CC40</accession>
<proteinExistence type="predicted"/>
<evidence type="ECO:0000256" key="2">
    <source>
        <dbReference type="SAM" id="SignalP"/>
    </source>
</evidence>
<sequence>MLALALCGLCLPAQANTTLAQANVEPGVESAAPIQLTPAPALGQAPAVPRARLSVQLPGRSDAFRSAAEAVQAGLRAAHERDPGDIRLDIAATGDNQQEIVSSYRAATADSDIIIGPLPRSGVTAVSKSGAVNRPTIALSQTDAASADLPWQLLAIGLSVEDEARQAARWAAAEQKERKAIVIATGAARSQRAARAFASQWQAEGRSAEVVELPASGGVFSAQEVTQMKRAIGNGRDSLLFAPLTLAQARQARAVLGNGLPMYATSQMNEGGAADSDPQAAAVLNGVRLLDIPWLLQRDHPAVMIYPRRAVPVDTQPDADMERLYALGIDAYRIAYEMAKRRSEFELDGVTGRLTVRYEAATRRFERTLQPAVWRDGTVVPLQENR</sequence>